<comment type="function">
    <text evidence="13 15">Part of a heterotetrameric complex that catalyzes the two-step biosynthesis of anthranilate, an intermediate in the biosynthesis of L-tryptophan. In the first step, the glutamine-binding beta subunit (TrpG) of anthranilate synthase (AS) provides the glutamine amidotransferase activity which generates ammonia as a substrate that, along with chorismate, is used in the second step, catalyzed by the large alpha subunit of AS (TrpE) to produce anthranilate. In the absence of TrpG, TrpE can synthesize anthranilate directly from chorismate and high concentrations of ammonia.</text>
</comment>
<gene>
    <name evidence="15 18" type="primary">trpE</name>
    <name evidence="18" type="ORF">FYJ85_20900</name>
</gene>
<evidence type="ECO:0000313" key="18">
    <source>
        <dbReference type="EMBL" id="MST99490.1"/>
    </source>
</evidence>
<keyword evidence="19" id="KW-1185">Reference proteome</keyword>
<dbReference type="InterPro" id="IPR019999">
    <property type="entry name" value="Anth_synth_I-like"/>
</dbReference>
<evidence type="ECO:0000256" key="4">
    <source>
        <dbReference type="ARBA" id="ARBA00011575"/>
    </source>
</evidence>
<evidence type="ECO:0000256" key="1">
    <source>
        <dbReference type="ARBA" id="ARBA00001946"/>
    </source>
</evidence>
<protein>
    <recommendedName>
        <fullName evidence="6 15">Anthranilate synthase component 1</fullName>
        <ecNumber evidence="5 15">4.1.3.27</ecNumber>
    </recommendedName>
</protein>
<evidence type="ECO:0000313" key="19">
    <source>
        <dbReference type="Proteomes" id="UP000435649"/>
    </source>
</evidence>
<dbReference type="Pfam" id="PF00425">
    <property type="entry name" value="Chorismate_bind"/>
    <property type="match status" value="1"/>
</dbReference>
<feature type="domain" description="Chorismate-utilising enzyme C-terminal" evidence="16">
    <location>
        <begin position="219"/>
        <end position="472"/>
    </location>
</feature>
<evidence type="ECO:0000256" key="3">
    <source>
        <dbReference type="ARBA" id="ARBA00009562"/>
    </source>
</evidence>
<keyword evidence="11 15" id="KW-0057">Aromatic amino acid biosynthesis</keyword>
<keyword evidence="10 15" id="KW-0460">Magnesium</keyword>
<proteinExistence type="inferred from homology"/>
<dbReference type="AlphaFoldDB" id="A0A844G6G6"/>
<dbReference type="PRINTS" id="PR00095">
    <property type="entry name" value="ANTSNTHASEI"/>
</dbReference>
<dbReference type="UniPathway" id="UPA00035">
    <property type="reaction ID" value="UER00040"/>
</dbReference>
<dbReference type="InterPro" id="IPR006805">
    <property type="entry name" value="Anth_synth_I_N"/>
</dbReference>
<comment type="similarity">
    <text evidence="3 15">Belongs to the anthranilate synthase component I family.</text>
</comment>
<evidence type="ECO:0000256" key="11">
    <source>
        <dbReference type="ARBA" id="ARBA00023141"/>
    </source>
</evidence>
<dbReference type="GO" id="GO:0046872">
    <property type="term" value="F:metal ion binding"/>
    <property type="evidence" value="ECO:0007669"/>
    <property type="project" value="UniProtKB-KW"/>
</dbReference>
<dbReference type="PANTHER" id="PTHR11236">
    <property type="entry name" value="AMINOBENZOATE/ANTHRANILATE SYNTHASE"/>
    <property type="match status" value="1"/>
</dbReference>
<name>A0A844G6G6_9BACT</name>
<organism evidence="18 19">
    <name type="scientific">Victivallis lenta</name>
    <dbReference type="NCBI Taxonomy" id="2606640"/>
    <lineage>
        <taxon>Bacteria</taxon>
        <taxon>Pseudomonadati</taxon>
        <taxon>Lentisphaerota</taxon>
        <taxon>Lentisphaeria</taxon>
        <taxon>Victivallales</taxon>
        <taxon>Victivallaceae</taxon>
        <taxon>Victivallis</taxon>
    </lineage>
</organism>
<evidence type="ECO:0000259" key="17">
    <source>
        <dbReference type="Pfam" id="PF04715"/>
    </source>
</evidence>
<comment type="caution">
    <text evidence="18">The sequence shown here is derived from an EMBL/GenBank/DDBJ whole genome shotgun (WGS) entry which is preliminary data.</text>
</comment>
<dbReference type="EC" id="4.1.3.27" evidence="5 15"/>
<dbReference type="Pfam" id="PF04715">
    <property type="entry name" value="Anth_synt_I_N"/>
    <property type="match status" value="1"/>
</dbReference>
<evidence type="ECO:0000256" key="6">
    <source>
        <dbReference type="ARBA" id="ARBA00020653"/>
    </source>
</evidence>
<evidence type="ECO:0000259" key="16">
    <source>
        <dbReference type="Pfam" id="PF00425"/>
    </source>
</evidence>
<dbReference type="Gene3D" id="3.60.120.10">
    <property type="entry name" value="Anthranilate synthase"/>
    <property type="match status" value="1"/>
</dbReference>
<accession>A0A844G6G6</accession>
<reference evidence="18 19" key="1">
    <citation type="submission" date="2019-08" db="EMBL/GenBank/DDBJ databases">
        <title>In-depth cultivation of the pig gut microbiome towards novel bacterial diversity and tailored functional studies.</title>
        <authorList>
            <person name="Wylensek D."/>
            <person name="Hitch T.C.A."/>
            <person name="Clavel T."/>
        </authorList>
    </citation>
    <scope>NUCLEOTIDE SEQUENCE [LARGE SCALE GENOMIC DNA]</scope>
    <source>
        <strain evidence="18 19">BBE-744-WT-12</strain>
    </source>
</reference>
<dbReference type="InterPro" id="IPR015890">
    <property type="entry name" value="Chorismate_C"/>
</dbReference>
<keyword evidence="8 15" id="KW-0479">Metal-binding</keyword>
<keyword evidence="9 15" id="KW-0822">Tryptophan biosynthesis</keyword>
<comment type="pathway">
    <text evidence="2 15">Amino-acid biosynthesis; L-tryptophan biosynthesis; L-tryptophan from chorismate: step 1/5.</text>
</comment>
<keyword evidence="7 15" id="KW-0028">Amino-acid biosynthesis</keyword>
<dbReference type="SUPFAM" id="SSF56322">
    <property type="entry name" value="ADC synthase"/>
    <property type="match status" value="1"/>
</dbReference>
<dbReference type="EMBL" id="VUNS01000038">
    <property type="protein sequence ID" value="MST99490.1"/>
    <property type="molecule type" value="Genomic_DNA"/>
</dbReference>
<feature type="domain" description="Anthranilate synthase component I N-terminal" evidence="17">
    <location>
        <begin position="26"/>
        <end position="165"/>
    </location>
</feature>
<dbReference type="InterPro" id="IPR005256">
    <property type="entry name" value="Anth_synth_I_PabB"/>
</dbReference>
<dbReference type="GO" id="GO:0004049">
    <property type="term" value="F:anthranilate synthase activity"/>
    <property type="evidence" value="ECO:0007669"/>
    <property type="project" value="UniProtKB-EC"/>
</dbReference>
<evidence type="ECO:0000256" key="10">
    <source>
        <dbReference type="ARBA" id="ARBA00022842"/>
    </source>
</evidence>
<evidence type="ECO:0000256" key="12">
    <source>
        <dbReference type="ARBA" id="ARBA00023239"/>
    </source>
</evidence>
<evidence type="ECO:0000256" key="5">
    <source>
        <dbReference type="ARBA" id="ARBA00012266"/>
    </source>
</evidence>
<evidence type="ECO:0000256" key="9">
    <source>
        <dbReference type="ARBA" id="ARBA00022822"/>
    </source>
</evidence>
<evidence type="ECO:0000256" key="14">
    <source>
        <dbReference type="ARBA" id="ARBA00047683"/>
    </source>
</evidence>
<dbReference type="NCBIfam" id="TIGR00564">
    <property type="entry name" value="trpE_most"/>
    <property type="match status" value="1"/>
</dbReference>
<evidence type="ECO:0000256" key="2">
    <source>
        <dbReference type="ARBA" id="ARBA00004873"/>
    </source>
</evidence>
<sequence>MQTFEEFKRLSEGANLVPVVRKLIADLETPVSVLARLVDDENVFLLESVEAGERFGRYSFIGLNPRGVFSVEEGRAYYADADGKRELDAPEGPFMALRGLLKGIRPAVVPELPPLFGGAVGYLGYETVREFERLPEPKPGLDGPTSAMLITDEMIIFDNVRHTMMLSVCVRPGEFGTLKEAYDHAVRRLDAISERLRRPAAAASAGTGETPELVSNCGRETYMEMVKKARRHIYDGDIIQVVLSQKFTAETDIPPLQLYRALRLVNPSPYTFFLKIGARILISSSPETLCKLDNGTAILRPIAGTRPRGKTTAEDIAFADELLRDEKERAEHLMLVDLARNDLGRVALPGSVQVKDFMTVERYSHVMHLVTTVEALPEEGCDAFDLVRSAFPAGTLSGAPKIRAMELIRELEPVPRGMYGGAAGYFSYTGNMDLAITIRTIILDGKKMEIQAGAGIVYDSDPATEYQETCNKAAAMLKSIRLAAAGLEL</sequence>
<comment type="subunit">
    <text evidence="4 15">Heterotetramer consisting of two non-identical subunits: a beta subunit (TrpG) and a large alpha subunit (TrpE).</text>
</comment>
<dbReference type="Proteomes" id="UP000435649">
    <property type="component" value="Unassembled WGS sequence"/>
</dbReference>
<keyword evidence="12 15" id="KW-0456">Lyase</keyword>
<dbReference type="RefSeq" id="WP_106055547.1">
    <property type="nucleotide sequence ID" value="NZ_DBFCGB010000258.1"/>
</dbReference>
<evidence type="ECO:0000256" key="7">
    <source>
        <dbReference type="ARBA" id="ARBA00022605"/>
    </source>
</evidence>
<comment type="cofactor">
    <cofactor evidence="1 15">
        <name>Mg(2+)</name>
        <dbReference type="ChEBI" id="CHEBI:18420"/>
    </cofactor>
</comment>
<dbReference type="GO" id="GO:0000162">
    <property type="term" value="P:L-tryptophan biosynthetic process"/>
    <property type="evidence" value="ECO:0007669"/>
    <property type="project" value="UniProtKB-UniPathway"/>
</dbReference>
<comment type="catalytic activity">
    <reaction evidence="14 15">
        <text>chorismate + L-glutamine = anthranilate + pyruvate + L-glutamate + H(+)</text>
        <dbReference type="Rhea" id="RHEA:21732"/>
        <dbReference type="ChEBI" id="CHEBI:15361"/>
        <dbReference type="ChEBI" id="CHEBI:15378"/>
        <dbReference type="ChEBI" id="CHEBI:16567"/>
        <dbReference type="ChEBI" id="CHEBI:29748"/>
        <dbReference type="ChEBI" id="CHEBI:29985"/>
        <dbReference type="ChEBI" id="CHEBI:58359"/>
        <dbReference type="EC" id="4.1.3.27"/>
    </reaction>
</comment>
<evidence type="ECO:0000256" key="8">
    <source>
        <dbReference type="ARBA" id="ARBA00022723"/>
    </source>
</evidence>
<dbReference type="PANTHER" id="PTHR11236:SF48">
    <property type="entry name" value="ISOCHORISMATE SYNTHASE MENF"/>
    <property type="match status" value="1"/>
</dbReference>
<evidence type="ECO:0000256" key="15">
    <source>
        <dbReference type="RuleBase" id="RU364045"/>
    </source>
</evidence>
<evidence type="ECO:0000256" key="13">
    <source>
        <dbReference type="ARBA" id="ARBA00025634"/>
    </source>
</evidence>
<dbReference type="InterPro" id="IPR005801">
    <property type="entry name" value="ADC_synthase"/>
</dbReference>